<name>A0A9W6FYV5_9BACT</name>
<evidence type="ECO:0000313" key="4">
    <source>
        <dbReference type="Proteomes" id="UP001144352"/>
    </source>
</evidence>
<dbReference type="EMBL" id="BSDS01000001">
    <property type="protein sequence ID" value="GLI37344.1"/>
    <property type="molecule type" value="Genomic_DNA"/>
</dbReference>
<evidence type="ECO:0000259" key="2">
    <source>
        <dbReference type="PROSITE" id="PS51677"/>
    </source>
</evidence>
<gene>
    <name evidence="3" type="ORF">GHYDROH2_08450</name>
</gene>
<dbReference type="InterPro" id="IPR002509">
    <property type="entry name" value="NODB_dom"/>
</dbReference>
<dbReference type="CDD" id="cd10955">
    <property type="entry name" value="CE4_BH0857_like"/>
    <property type="match status" value="1"/>
</dbReference>
<dbReference type="Proteomes" id="UP001144352">
    <property type="component" value="Unassembled WGS sequence"/>
</dbReference>
<dbReference type="SUPFAM" id="SSF88713">
    <property type="entry name" value="Glycoside hydrolase/deacetylase"/>
    <property type="match status" value="1"/>
</dbReference>
<proteinExistence type="predicted"/>
<accession>A0A9W6FYV5</accession>
<comment type="caution">
    <text evidence="3">The sequence shown here is derived from an EMBL/GenBank/DDBJ whole genome shotgun (WGS) entry which is preliminary data.</text>
</comment>
<dbReference type="Gene3D" id="3.20.20.370">
    <property type="entry name" value="Glycoside hydrolase/deacetylase"/>
    <property type="match status" value="1"/>
</dbReference>
<dbReference type="Pfam" id="PF01522">
    <property type="entry name" value="Polysacc_deac_1"/>
    <property type="match status" value="1"/>
</dbReference>
<evidence type="ECO:0000313" key="3">
    <source>
        <dbReference type="EMBL" id="GLI37344.1"/>
    </source>
</evidence>
<organism evidence="3 4">
    <name type="scientific">Geobacter hydrogenophilus</name>
    <dbReference type="NCBI Taxonomy" id="40983"/>
    <lineage>
        <taxon>Bacteria</taxon>
        <taxon>Pseudomonadati</taxon>
        <taxon>Thermodesulfobacteriota</taxon>
        <taxon>Desulfuromonadia</taxon>
        <taxon>Geobacterales</taxon>
        <taxon>Geobacteraceae</taxon>
        <taxon>Geobacter</taxon>
    </lineage>
</organism>
<feature type="signal peptide" evidence="1">
    <location>
        <begin position="1"/>
        <end position="26"/>
    </location>
</feature>
<dbReference type="AlphaFoldDB" id="A0A9W6FYV5"/>
<dbReference type="GO" id="GO:0016810">
    <property type="term" value="F:hydrolase activity, acting on carbon-nitrogen (but not peptide) bonds"/>
    <property type="evidence" value="ECO:0007669"/>
    <property type="project" value="InterPro"/>
</dbReference>
<keyword evidence="1" id="KW-0732">Signal</keyword>
<evidence type="ECO:0000256" key="1">
    <source>
        <dbReference type="SAM" id="SignalP"/>
    </source>
</evidence>
<reference evidence="3" key="1">
    <citation type="submission" date="2022-12" db="EMBL/GenBank/DDBJ databases">
        <title>Reference genome sequencing for broad-spectrum identification of bacterial and archaeal isolates by mass spectrometry.</title>
        <authorList>
            <person name="Sekiguchi Y."/>
            <person name="Tourlousse D.M."/>
        </authorList>
    </citation>
    <scope>NUCLEOTIDE SEQUENCE</scope>
    <source>
        <strain evidence="3">H2</strain>
    </source>
</reference>
<dbReference type="InterPro" id="IPR050248">
    <property type="entry name" value="Polysacc_deacetylase_ArnD"/>
</dbReference>
<dbReference type="PANTHER" id="PTHR10587:SF134">
    <property type="entry name" value="SECRETED PROTEIN"/>
    <property type="match status" value="1"/>
</dbReference>
<dbReference type="PANTHER" id="PTHR10587">
    <property type="entry name" value="GLYCOSYL TRANSFERASE-RELATED"/>
    <property type="match status" value="1"/>
</dbReference>
<feature type="chain" id="PRO_5040913905" evidence="1">
    <location>
        <begin position="27"/>
        <end position="276"/>
    </location>
</feature>
<keyword evidence="4" id="KW-1185">Reference proteome</keyword>
<protein>
    <submittedName>
        <fullName evidence="3">Polysaccharide deacetylase</fullName>
    </submittedName>
</protein>
<dbReference type="GO" id="GO:0005975">
    <property type="term" value="P:carbohydrate metabolic process"/>
    <property type="evidence" value="ECO:0007669"/>
    <property type="project" value="InterPro"/>
</dbReference>
<feature type="domain" description="NodB homology" evidence="2">
    <location>
        <begin position="75"/>
        <end position="268"/>
    </location>
</feature>
<sequence length="276" mass="29518">MKLLSFWVVAALMLGAGAGSAPLAEAEVPAPLHESAGKGYASLRESLVIRFDGRTPKEWSETATGVKTRLAGGDRSIALTFDACGSPRGKGFDAPLIDFLEREKIPATLFVSGLWIDANPALFRRLAANPLFEIANHGHRHRPASVTGQKAYGIVGTRTVGDVVDEIELNARRIEEITGKRPAFYRSGTAYYDEVAVDIVAALGERVAGYSLLGDAGATFSPEQVRAALLKARPGDIALLHMNHPESGTAAGVMAAIPELRKRGFRFVKLSDVPVK</sequence>
<dbReference type="InterPro" id="IPR011330">
    <property type="entry name" value="Glyco_hydro/deAcase_b/a-brl"/>
</dbReference>
<dbReference type="PROSITE" id="PS51677">
    <property type="entry name" value="NODB"/>
    <property type="match status" value="1"/>
</dbReference>